<dbReference type="Proteomes" id="UP000314294">
    <property type="component" value="Unassembled WGS sequence"/>
</dbReference>
<accession>A0A4Z2E7Q3</accession>
<dbReference type="EMBL" id="SRLO01014881">
    <property type="protein sequence ID" value="TNN24600.1"/>
    <property type="molecule type" value="Genomic_DNA"/>
</dbReference>
<evidence type="ECO:0000313" key="1">
    <source>
        <dbReference type="EMBL" id="TNN24600.1"/>
    </source>
</evidence>
<organism evidence="1 2">
    <name type="scientific">Liparis tanakae</name>
    <name type="common">Tanaka's snailfish</name>
    <dbReference type="NCBI Taxonomy" id="230148"/>
    <lineage>
        <taxon>Eukaryota</taxon>
        <taxon>Metazoa</taxon>
        <taxon>Chordata</taxon>
        <taxon>Craniata</taxon>
        <taxon>Vertebrata</taxon>
        <taxon>Euteleostomi</taxon>
        <taxon>Actinopterygii</taxon>
        <taxon>Neopterygii</taxon>
        <taxon>Teleostei</taxon>
        <taxon>Neoteleostei</taxon>
        <taxon>Acanthomorphata</taxon>
        <taxon>Eupercaria</taxon>
        <taxon>Perciformes</taxon>
        <taxon>Cottioidei</taxon>
        <taxon>Cottales</taxon>
        <taxon>Liparidae</taxon>
        <taxon>Liparis</taxon>
    </lineage>
</organism>
<keyword evidence="2" id="KW-1185">Reference proteome</keyword>
<dbReference type="AlphaFoldDB" id="A0A4Z2E7Q3"/>
<comment type="caution">
    <text evidence="1">The sequence shown here is derived from an EMBL/GenBank/DDBJ whole genome shotgun (WGS) entry which is preliminary data.</text>
</comment>
<reference evidence="1 2" key="1">
    <citation type="submission" date="2019-03" db="EMBL/GenBank/DDBJ databases">
        <title>First draft genome of Liparis tanakae, snailfish: a comprehensive survey of snailfish specific genes.</title>
        <authorList>
            <person name="Kim W."/>
            <person name="Song I."/>
            <person name="Jeong J.-H."/>
            <person name="Kim D."/>
            <person name="Kim S."/>
            <person name="Ryu S."/>
            <person name="Song J.Y."/>
            <person name="Lee S.K."/>
        </authorList>
    </citation>
    <scope>NUCLEOTIDE SEQUENCE [LARGE SCALE GENOMIC DNA]</scope>
    <source>
        <tissue evidence="1">Muscle</tissue>
    </source>
</reference>
<evidence type="ECO:0000313" key="2">
    <source>
        <dbReference type="Proteomes" id="UP000314294"/>
    </source>
</evidence>
<proteinExistence type="predicted"/>
<gene>
    <name evidence="1" type="ORF">EYF80_065274</name>
</gene>
<sequence length="78" mass="8726">METLCGIARDTEVVQKSSSVPSRPSPADLCVPSGRTLVDWQCEFQPLWQHRGRHGDRTTDSRKGFTCGSLILFLKHVV</sequence>
<name>A0A4Z2E7Q3_9TELE</name>
<protein>
    <submittedName>
        <fullName evidence="1">Uncharacterized protein</fullName>
    </submittedName>
</protein>